<evidence type="ECO:0000313" key="3">
    <source>
        <dbReference type="Proteomes" id="UP001596996"/>
    </source>
</evidence>
<keyword evidence="3" id="KW-1185">Reference proteome</keyword>
<sequence length="60" mass="6754">MDNRLLEIVACPLCQGRLKYNKENQQLICTYDKVAYPISQGIPVLLADEAIAVNETEKES</sequence>
<evidence type="ECO:0000256" key="1">
    <source>
        <dbReference type="HAMAP-Rule" id="MF_01187"/>
    </source>
</evidence>
<dbReference type="Gene3D" id="2.20.25.10">
    <property type="match status" value="1"/>
</dbReference>
<comment type="caution">
    <text evidence="2">The sequence shown here is derived from an EMBL/GenBank/DDBJ whole genome shotgun (WGS) entry which is preliminary data.</text>
</comment>
<proteinExistence type="inferred from homology"/>
<dbReference type="EMBL" id="JBHTJN010000004">
    <property type="protein sequence ID" value="MFD0965475.1"/>
    <property type="molecule type" value="Genomic_DNA"/>
</dbReference>
<dbReference type="RefSeq" id="WP_380818255.1">
    <property type="nucleotide sequence ID" value="NZ_JBHTJN010000004.1"/>
</dbReference>
<dbReference type="PANTHER" id="PTHR33505:SF4">
    <property type="entry name" value="PROTEIN PREY, MITOCHONDRIAL"/>
    <property type="match status" value="1"/>
</dbReference>
<dbReference type="HAMAP" id="MF_01187">
    <property type="entry name" value="UPF0434"/>
    <property type="match status" value="1"/>
</dbReference>
<evidence type="ECO:0000313" key="2">
    <source>
        <dbReference type="EMBL" id="MFD0965475.1"/>
    </source>
</evidence>
<dbReference type="SUPFAM" id="SSF158997">
    <property type="entry name" value="Trm112p-like"/>
    <property type="match status" value="1"/>
</dbReference>
<dbReference type="PANTHER" id="PTHR33505">
    <property type="entry name" value="ZGC:162634"/>
    <property type="match status" value="1"/>
</dbReference>
<name>A0ABW3I747_9PAST</name>
<accession>A0ABW3I747</accession>
<dbReference type="Proteomes" id="UP001596996">
    <property type="component" value="Unassembled WGS sequence"/>
</dbReference>
<dbReference type="Pfam" id="PF03966">
    <property type="entry name" value="Trm112p"/>
    <property type="match status" value="1"/>
</dbReference>
<comment type="similarity">
    <text evidence="1">Belongs to the UPF0434 family.</text>
</comment>
<dbReference type="InterPro" id="IPR005651">
    <property type="entry name" value="Trm112-like"/>
</dbReference>
<organism evidence="2 3">
    <name type="scientific">Seminibacterium arietis</name>
    <dbReference type="NCBI Taxonomy" id="1173502"/>
    <lineage>
        <taxon>Bacteria</taxon>
        <taxon>Pseudomonadati</taxon>
        <taxon>Pseudomonadota</taxon>
        <taxon>Gammaproteobacteria</taxon>
        <taxon>Pasteurellales</taxon>
        <taxon>Pasteurellaceae</taxon>
        <taxon>Seminibacterium</taxon>
    </lineage>
</organism>
<gene>
    <name evidence="2" type="ORF">ACFQ02_01160</name>
</gene>
<protein>
    <recommendedName>
        <fullName evidence="1">UPF0434 protein ACFQ02_01160</fullName>
    </recommendedName>
</protein>
<reference evidence="3" key="1">
    <citation type="journal article" date="2019" name="Int. J. Syst. Evol. Microbiol.">
        <title>The Global Catalogue of Microorganisms (GCM) 10K type strain sequencing project: providing services to taxonomists for standard genome sequencing and annotation.</title>
        <authorList>
            <consortium name="The Broad Institute Genomics Platform"/>
            <consortium name="The Broad Institute Genome Sequencing Center for Infectious Disease"/>
            <person name="Wu L."/>
            <person name="Ma J."/>
        </authorList>
    </citation>
    <scope>NUCLEOTIDE SEQUENCE [LARGE SCALE GENOMIC DNA]</scope>
    <source>
        <strain evidence="3">CCUG 61707</strain>
    </source>
</reference>